<accession>A0A382ER97</accession>
<feature type="non-terminal residue" evidence="1">
    <location>
        <position position="1"/>
    </location>
</feature>
<dbReference type="AlphaFoldDB" id="A0A382ER97"/>
<name>A0A382ER97_9ZZZZ</name>
<gene>
    <name evidence="1" type="ORF">METZ01_LOCUS205375</name>
</gene>
<reference evidence="1" key="1">
    <citation type="submission" date="2018-05" db="EMBL/GenBank/DDBJ databases">
        <authorList>
            <person name="Lanie J.A."/>
            <person name="Ng W.-L."/>
            <person name="Kazmierczak K.M."/>
            <person name="Andrzejewski T.M."/>
            <person name="Davidsen T.M."/>
            <person name="Wayne K.J."/>
            <person name="Tettelin H."/>
            <person name="Glass J.I."/>
            <person name="Rusch D."/>
            <person name="Podicherti R."/>
            <person name="Tsui H.-C.T."/>
            <person name="Winkler M.E."/>
        </authorList>
    </citation>
    <scope>NUCLEOTIDE SEQUENCE</scope>
</reference>
<dbReference type="EMBL" id="UINC01045585">
    <property type="protein sequence ID" value="SVB52521.1"/>
    <property type="molecule type" value="Genomic_DNA"/>
</dbReference>
<feature type="non-terminal residue" evidence="1">
    <location>
        <position position="24"/>
    </location>
</feature>
<proteinExistence type="predicted"/>
<organism evidence="1">
    <name type="scientific">marine metagenome</name>
    <dbReference type="NCBI Taxonomy" id="408172"/>
    <lineage>
        <taxon>unclassified sequences</taxon>
        <taxon>metagenomes</taxon>
        <taxon>ecological metagenomes</taxon>
    </lineage>
</organism>
<sequence length="24" mass="2838">VPQPSITTLMFLFLWEDSNLRKCV</sequence>
<evidence type="ECO:0000313" key="1">
    <source>
        <dbReference type="EMBL" id="SVB52521.1"/>
    </source>
</evidence>
<protein>
    <submittedName>
        <fullName evidence="1">Uncharacterized protein</fullName>
    </submittedName>
</protein>